<keyword evidence="3" id="KW-1185">Reference proteome</keyword>
<accession>A0A517QZ14</accession>
<name>A0A517QZ14_9PLAN</name>
<dbReference type="PANTHER" id="PTHR30386">
    <property type="entry name" value="MEMBRANE FUSION SUBUNIT OF EMRAB-TOLC MULTIDRUG EFFLUX PUMP"/>
    <property type="match status" value="1"/>
</dbReference>
<dbReference type="AlphaFoldDB" id="A0A517QZ14"/>
<evidence type="ECO:0000313" key="2">
    <source>
        <dbReference type="EMBL" id="QDT36872.1"/>
    </source>
</evidence>
<dbReference type="InterPro" id="IPR050739">
    <property type="entry name" value="MFP"/>
</dbReference>
<dbReference type="Pfam" id="PF25917">
    <property type="entry name" value="BSH_RND"/>
    <property type="match status" value="1"/>
</dbReference>
<dbReference type="InterPro" id="IPR058625">
    <property type="entry name" value="MdtA-like_BSH"/>
</dbReference>
<dbReference type="EMBL" id="CP036268">
    <property type="protein sequence ID" value="QDT36872.1"/>
    <property type="molecule type" value="Genomic_DNA"/>
</dbReference>
<dbReference type="Gene3D" id="1.10.287.470">
    <property type="entry name" value="Helix hairpin bin"/>
    <property type="match status" value="1"/>
</dbReference>
<dbReference type="OrthoDB" id="286173at2"/>
<organism evidence="2 3">
    <name type="scientific">Stratiformator vulcanicus</name>
    <dbReference type="NCBI Taxonomy" id="2527980"/>
    <lineage>
        <taxon>Bacteria</taxon>
        <taxon>Pseudomonadati</taxon>
        <taxon>Planctomycetota</taxon>
        <taxon>Planctomycetia</taxon>
        <taxon>Planctomycetales</taxon>
        <taxon>Planctomycetaceae</taxon>
        <taxon>Stratiformator</taxon>
    </lineage>
</organism>
<dbReference type="Gene3D" id="2.40.30.170">
    <property type="match status" value="1"/>
</dbReference>
<dbReference type="Proteomes" id="UP000317318">
    <property type="component" value="Chromosome"/>
</dbReference>
<dbReference type="PANTHER" id="PTHR30386:SF18">
    <property type="entry name" value="INNER MEMBRANE PROTEIN YIAV-RELATED"/>
    <property type="match status" value="1"/>
</dbReference>
<evidence type="ECO:0000259" key="1">
    <source>
        <dbReference type="Pfam" id="PF25917"/>
    </source>
</evidence>
<dbReference type="RefSeq" id="WP_145363040.1">
    <property type="nucleotide sequence ID" value="NZ_CP036268.1"/>
</dbReference>
<dbReference type="Gene3D" id="2.40.50.100">
    <property type="match status" value="1"/>
</dbReference>
<dbReference type="KEGG" id="svp:Pan189_12360"/>
<protein>
    <submittedName>
        <fullName evidence="2">Inner membrane protein YibH</fullName>
    </submittedName>
</protein>
<reference evidence="2 3" key="1">
    <citation type="submission" date="2019-02" db="EMBL/GenBank/DDBJ databases">
        <title>Deep-cultivation of Planctomycetes and their phenomic and genomic characterization uncovers novel biology.</title>
        <authorList>
            <person name="Wiegand S."/>
            <person name="Jogler M."/>
            <person name="Boedeker C."/>
            <person name="Pinto D."/>
            <person name="Vollmers J."/>
            <person name="Rivas-Marin E."/>
            <person name="Kohn T."/>
            <person name="Peeters S.H."/>
            <person name="Heuer A."/>
            <person name="Rast P."/>
            <person name="Oberbeckmann S."/>
            <person name="Bunk B."/>
            <person name="Jeske O."/>
            <person name="Meyerdierks A."/>
            <person name="Storesund J.E."/>
            <person name="Kallscheuer N."/>
            <person name="Luecker S."/>
            <person name="Lage O.M."/>
            <person name="Pohl T."/>
            <person name="Merkel B.J."/>
            <person name="Hornburger P."/>
            <person name="Mueller R.-W."/>
            <person name="Bruemmer F."/>
            <person name="Labrenz M."/>
            <person name="Spormann A.M."/>
            <person name="Op den Camp H."/>
            <person name="Overmann J."/>
            <person name="Amann R."/>
            <person name="Jetten M.S.M."/>
            <person name="Mascher T."/>
            <person name="Medema M.H."/>
            <person name="Devos D.P."/>
            <person name="Kaster A.-K."/>
            <person name="Ovreas L."/>
            <person name="Rohde M."/>
            <person name="Galperin M.Y."/>
            <person name="Jogler C."/>
        </authorList>
    </citation>
    <scope>NUCLEOTIDE SEQUENCE [LARGE SCALE GENOMIC DNA]</scope>
    <source>
        <strain evidence="2 3">Pan189</strain>
    </source>
</reference>
<proteinExistence type="predicted"/>
<sequence>MIVFLTLCYIAVLALLVRIRVIPLNLWWKLSPAVWMFVMLIVLFLPMQWGAPSGPVNVYKTVVEVVPNVSGEVIEVPARGLESLEQGAVLFRIDPEPYQARADELQAQLAETKQNVDRLRASSDAAAATVKNTLAEIEVAKADEAASIAAVEAAKAALEEAKGNKQKAEAVVSDLGVQVAAAQREYDRVLSLVPSGAITESERDRTEIQITSLKSQLNTARVDVRVADDVIARAGADVTAANAVAASSGLRVKQLFEADLVRVRAEAREADLLANSMIGDEHTSVVRVRSQLAKAQFDLEQTTVRAPSDGYVVGMSLRPGQRVAAFPVRTWMSFVPVDDVTVAVGIPQYTVRNVKPGQKVEVVFKLYPGRVFSATVEKLMRINEQGQLQPSGNVATTPGVDQSTVPFGVRLRLDENDDIDVASLPGGAVGTASIYTDQARATHIIRRVMLRMETWMNYIIPW</sequence>
<evidence type="ECO:0000313" key="3">
    <source>
        <dbReference type="Proteomes" id="UP000317318"/>
    </source>
</evidence>
<gene>
    <name evidence="2" type="primary">yibH</name>
    <name evidence="2" type="ORF">Pan189_12360</name>
</gene>
<dbReference type="SUPFAM" id="SSF111369">
    <property type="entry name" value="HlyD-like secretion proteins"/>
    <property type="match status" value="2"/>
</dbReference>
<feature type="domain" description="Multidrug resistance protein MdtA-like barrel-sandwich hybrid" evidence="1">
    <location>
        <begin position="62"/>
        <end position="324"/>
    </location>
</feature>